<evidence type="ECO:0000256" key="1">
    <source>
        <dbReference type="ARBA" id="ARBA00001933"/>
    </source>
</evidence>
<keyword evidence="12" id="KW-1185">Reference proteome</keyword>
<dbReference type="InterPro" id="IPR015424">
    <property type="entry name" value="PyrdxlP-dep_Trfase"/>
</dbReference>
<proteinExistence type="predicted"/>
<comment type="cofactor">
    <cofactor evidence="1">
        <name>pyridoxal 5'-phosphate</name>
        <dbReference type="ChEBI" id="CHEBI:597326"/>
    </cofactor>
</comment>
<dbReference type="EMBL" id="BMLT01000004">
    <property type="protein sequence ID" value="GGO81439.1"/>
    <property type="molecule type" value="Genomic_DNA"/>
</dbReference>
<comment type="catalytic activity">
    <reaction evidence="9">
        <text>O-phospho-L-threonine + H(+) = (R)-1-aminopropan-2-yl phosphate + CO2</text>
        <dbReference type="Rhea" id="RHEA:11492"/>
        <dbReference type="ChEBI" id="CHEBI:15378"/>
        <dbReference type="ChEBI" id="CHEBI:16526"/>
        <dbReference type="ChEBI" id="CHEBI:58563"/>
        <dbReference type="ChEBI" id="CHEBI:58675"/>
        <dbReference type="EC" id="4.1.1.81"/>
    </reaction>
</comment>
<dbReference type="InterPro" id="IPR015421">
    <property type="entry name" value="PyrdxlP-dep_Trfase_major"/>
</dbReference>
<dbReference type="Gene3D" id="3.40.640.10">
    <property type="entry name" value="Type I PLP-dependent aspartate aminotransferase-like (Major domain)"/>
    <property type="match status" value="1"/>
</dbReference>
<dbReference type="GO" id="GO:0009236">
    <property type="term" value="P:cobalamin biosynthetic process"/>
    <property type="evidence" value="ECO:0007669"/>
    <property type="project" value="UniProtKB-KW"/>
</dbReference>
<keyword evidence="6" id="KW-0663">Pyridoxal phosphate</keyword>
<dbReference type="InterPro" id="IPR004839">
    <property type="entry name" value="Aminotransferase_I/II_large"/>
</dbReference>
<protein>
    <recommendedName>
        <fullName evidence="4">threonine-phosphate decarboxylase</fullName>
        <ecNumber evidence="4">4.1.1.81</ecNumber>
    </recommendedName>
    <alternativeName>
        <fullName evidence="8">L-threonine-O-3-phosphate decarboxylase</fullName>
    </alternativeName>
</protein>
<dbReference type="CDD" id="cd00609">
    <property type="entry name" value="AAT_like"/>
    <property type="match status" value="1"/>
</dbReference>
<gene>
    <name evidence="11" type="primary">cobC</name>
    <name evidence="11" type="ORF">GCM10011348_20480</name>
</gene>
<evidence type="ECO:0000256" key="7">
    <source>
        <dbReference type="ARBA" id="ARBA00023239"/>
    </source>
</evidence>
<evidence type="ECO:0000313" key="11">
    <source>
        <dbReference type="EMBL" id="GGO81439.1"/>
    </source>
</evidence>
<feature type="domain" description="Aminotransferase class I/classII large" evidence="10">
    <location>
        <begin position="65"/>
        <end position="291"/>
    </location>
</feature>
<comment type="pathway">
    <text evidence="3">Cofactor biosynthesis; adenosylcobalamin biosynthesis.</text>
</comment>
<dbReference type="SUPFAM" id="SSF53383">
    <property type="entry name" value="PLP-dependent transferases"/>
    <property type="match status" value="1"/>
</dbReference>
<dbReference type="EC" id="4.1.1.81" evidence="4"/>
<organism evidence="11 12">
    <name type="scientific">Marinobacterium nitratireducens</name>
    <dbReference type="NCBI Taxonomy" id="518897"/>
    <lineage>
        <taxon>Bacteria</taxon>
        <taxon>Pseudomonadati</taxon>
        <taxon>Pseudomonadota</taxon>
        <taxon>Gammaproteobacteria</taxon>
        <taxon>Oceanospirillales</taxon>
        <taxon>Oceanospirillaceae</taxon>
        <taxon>Marinobacterium</taxon>
    </lineage>
</organism>
<evidence type="ECO:0000256" key="8">
    <source>
        <dbReference type="ARBA" id="ARBA00029996"/>
    </source>
</evidence>
<evidence type="ECO:0000256" key="2">
    <source>
        <dbReference type="ARBA" id="ARBA00003444"/>
    </source>
</evidence>
<dbReference type="GO" id="GO:0048472">
    <property type="term" value="F:threonine-phosphate decarboxylase activity"/>
    <property type="evidence" value="ECO:0007669"/>
    <property type="project" value="UniProtKB-EC"/>
</dbReference>
<comment type="function">
    <text evidence="2">Decarboxylates L-threonine-O-3-phosphate to yield (R)-1-amino-2-propanol O-2-phosphate, the precursor for the linkage between the nucleotide loop and the corrin ring in cobalamin.</text>
</comment>
<dbReference type="PANTHER" id="PTHR42885">
    <property type="entry name" value="HISTIDINOL-PHOSPHATE AMINOTRANSFERASE-RELATED"/>
    <property type="match status" value="1"/>
</dbReference>
<dbReference type="AlphaFoldDB" id="A0A917ZFZ8"/>
<dbReference type="InterPro" id="IPR004838">
    <property type="entry name" value="NHTrfase_class1_PyrdxlP-BS"/>
</dbReference>
<evidence type="ECO:0000259" key="10">
    <source>
        <dbReference type="Pfam" id="PF00155"/>
    </source>
</evidence>
<evidence type="ECO:0000256" key="3">
    <source>
        <dbReference type="ARBA" id="ARBA00004953"/>
    </source>
</evidence>
<evidence type="ECO:0000256" key="5">
    <source>
        <dbReference type="ARBA" id="ARBA00022573"/>
    </source>
</evidence>
<evidence type="ECO:0000313" key="12">
    <source>
        <dbReference type="Proteomes" id="UP000599578"/>
    </source>
</evidence>
<dbReference type="Gene3D" id="3.90.1150.10">
    <property type="entry name" value="Aspartate Aminotransferase, domain 1"/>
    <property type="match status" value="1"/>
</dbReference>
<dbReference type="GO" id="GO:0030170">
    <property type="term" value="F:pyridoxal phosphate binding"/>
    <property type="evidence" value="ECO:0007669"/>
    <property type="project" value="InterPro"/>
</dbReference>
<dbReference type="NCBIfam" id="TIGR01140">
    <property type="entry name" value="L_thr_O3P_dcar"/>
    <property type="match status" value="1"/>
</dbReference>
<evidence type="ECO:0000256" key="4">
    <source>
        <dbReference type="ARBA" id="ARBA00012285"/>
    </source>
</evidence>
<evidence type="ECO:0000256" key="6">
    <source>
        <dbReference type="ARBA" id="ARBA00022898"/>
    </source>
</evidence>
<dbReference type="InterPro" id="IPR015422">
    <property type="entry name" value="PyrdxlP-dep_Trfase_small"/>
</dbReference>
<evidence type="ECO:0000256" key="9">
    <source>
        <dbReference type="ARBA" id="ARBA00048531"/>
    </source>
</evidence>
<dbReference type="PANTHER" id="PTHR42885:SF1">
    <property type="entry name" value="THREONINE-PHOSPHATE DECARBOXYLASE"/>
    <property type="match status" value="1"/>
</dbReference>
<accession>A0A917ZFZ8</accession>
<comment type="caution">
    <text evidence="11">The sequence shown here is derived from an EMBL/GenBank/DDBJ whole genome shotgun (WGS) entry which is preliminary data.</text>
</comment>
<keyword evidence="7" id="KW-0456">Lyase</keyword>
<dbReference type="Proteomes" id="UP000599578">
    <property type="component" value="Unassembled WGS sequence"/>
</dbReference>
<dbReference type="PROSITE" id="PS00105">
    <property type="entry name" value="AA_TRANSFER_CLASS_1"/>
    <property type="match status" value="1"/>
</dbReference>
<sequence>MLEHGGRLRQAVARYGGVAADWLDLSTGLNPHGYPVAALPPASWARLPEPDDGLEDVARDYYGCDALLPVAGSQSAIQMLPWLRSRSRVSVMEPGYREHFESWRRAGHEVEGVSVAELRRRLPDSDVLVLIHPGNPDGSRFGRDELLDWHGVLAGRGGWLVVDEAFIDTEPGLSLAAATGRPGLIVLRSVGKFFGLAGIRVGFVLSDLSLLEALKERLGPWAVSGPGREAARMALADLDWQRQTRERLVVEGGRLRRLLTENGLAPAGGCSLFQWVRHADAAAIHEQLAVRAILTRLFDRPASLRFGLPPDETGWCRLQNALRNIAG</sequence>
<reference evidence="11 12" key="1">
    <citation type="journal article" date="2014" name="Int. J. Syst. Evol. Microbiol.">
        <title>Complete genome sequence of Corynebacterium casei LMG S-19264T (=DSM 44701T), isolated from a smear-ripened cheese.</title>
        <authorList>
            <consortium name="US DOE Joint Genome Institute (JGI-PGF)"/>
            <person name="Walter F."/>
            <person name="Albersmeier A."/>
            <person name="Kalinowski J."/>
            <person name="Ruckert C."/>
        </authorList>
    </citation>
    <scope>NUCLEOTIDE SEQUENCE [LARGE SCALE GENOMIC DNA]</scope>
    <source>
        <strain evidence="11 12">CGMCC 1.7286</strain>
    </source>
</reference>
<dbReference type="InterPro" id="IPR005860">
    <property type="entry name" value="CobD"/>
</dbReference>
<keyword evidence="5" id="KW-0169">Cobalamin biosynthesis</keyword>
<name>A0A917ZFZ8_9GAMM</name>
<dbReference type="RefSeq" id="WP_188860486.1">
    <property type="nucleotide sequence ID" value="NZ_BMLT01000004.1"/>
</dbReference>
<dbReference type="Pfam" id="PF00155">
    <property type="entry name" value="Aminotran_1_2"/>
    <property type="match status" value="1"/>
</dbReference>